<reference evidence="2" key="1">
    <citation type="journal article" date="2019" name="Int. J. Syst. Evol. Microbiol.">
        <title>The Global Catalogue of Microorganisms (GCM) 10K type strain sequencing project: providing services to taxonomists for standard genome sequencing and annotation.</title>
        <authorList>
            <consortium name="The Broad Institute Genomics Platform"/>
            <consortium name="The Broad Institute Genome Sequencing Center for Infectious Disease"/>
            <person name="Wu L."/>
            <person name="Ma J."/>
        </authorList>
    </citation>
    <scope>NUCLEOTIDE SEQUENCE [LARGE SCALE GENOMIC DNA]</scope>
    <source>
        <strain evidence="2">DT92</strain>
    </source>
</reference>
<accession>A0ABW5B4I4</accession>
<evidence type="ECO:0000313" key="1">
    <source>
        <dbReference type="EMBL" id="MFD2189066.1"/>
    </source>
</evidence>
<evidence type="ECO:0008006" key="3">
    <source>
        <dbReference type="Google" id="ProtNLM"/>
    </source>
</evidence>
<dbReference type="EMBL" id="JBHUHY010000034">
    <property type="protein sequence ID" value="MFD2189066.1"/>
    <property type="molecule type" value="Genomic_DNA"/>
</dbReference>
<comment type="caution">
    <text evidence="1">The sequence shown here is derived from an EMBL/GenBank/DDBJ whole genome shotgun (WGS) entry which is preliminary data.</text>
</comment>
<organism evidence="1 2">
    <name type="scientific">Aquimarina celericrescens</name>
    <dbReference type="NCBI Taxonomy" id="1964542"/>
    <lineage>
        <taxon>Bacteria</taxon>
        <taxon>Pseudomonadati</taxon>
        <taxon>Bacteroidota</taxon>
        <taxon>Flavobacteriia</taxon>
        <taxon>Flavobacteriales</taxon>
        <taxon>Flavobacteriaceae</taxon>
        <taxon>Aquimarina</taxon>
    </lineage>
</organism>
<gene>
    <name evidence="1" type="ORF">ACFSJT_19850</name>
</gene>
<dbReference type="RefSeq" id="WP_378322100.1">
    <property type="nucleotide sequence ID" value="NZ_JBHUHY010000034.1"/>
</dbReference>
<dbReference type="PROSITE" id="PS51257">
    <property type="entry name" value="PROKAR_LIPOPROTEIN"/>
    <property type="match status" value="1"/>
</dbReference>
<dbReference type="Proteomes" id="UP001597344">
    <property type="component" value="Unassembled WGS sequence"/>
</dbReference>
<sequence length="232" mass="27328">MKKFVLIILSITIISCSKDEVSESLVSSDQKIEEFTYHYEGNIYKLKIDFSNKEQPKVLEESDNKRLKEIFELPNVVFVLNNGDSNNFYLFRNVKEYKKTNLYRESIKALKKTENSLTKDYVPNGVTFWRDLDFTGPSQTFSNSVSNLHLYTMPNDGRIWGDNITSIKLSGFANLELFIDINYSGRSLFLNSFGRASEWRNLKNNTWNDGFWPFTREYNWNDEVSSFKLYRR</sequence>
<dbReference type="InterPro" id="IPR011024">
    <property type="entry name" value="G_crystallin-like"/>
</dbReference>
<protein>
    <recommendedName>
        <fullName evidence="3">Lipoprotein</fullName>
    </recommendedName>
</protein>
<name>A0ABW5B4I4_9FLAO</name>
<dbReference type="Gene3D" id="2.60.20.10">
    <property type="entry name" value="Crystallins"/>
    <property type="match status" value="1"/>
</dbReference>
<proteinExistence type="predicted"/>
<keyword evidence="2" id="KW-1185">Reference proteome</keyword>
<dbReference type="SUPFAM" id="SSF49695">
    <property type="entry name" value="gamma-Crystallin-like"/>
    <property type="match status" value="1"/>
</dbReference>
<evidence type="ECO:0000313" key="2">
    <source>
        <dbReference type="Proteomes" id="UP001597344"/>
    </source>
</evidence>